<evidence type="ECO:0000313" key="5">
    <source>
        <dbReference type="Proteomes" id="UP000728185"/>
    </source>
</evidence>
<dbReference type="SUPFAM" id="SSF54791">
    <property type="entry name" value="Eukaryotic type KH-domain (KH-domain type I)"/>
    <property type="match status" value="1"/>
</dbReference>
<dbReference type="Pfam" id="PF00013">
    <property type="entry name" value="KH_1"/>
    <property type="match status" value="1"/>
</dbReference>
<dbReference type="SMART" id="SM00322">
    <property type="entry name" value="KH"/>
    <property type="match status" value="1"/>
</dbReference>
<dbReference type="InterPro" id="IPR036612">
    <property type="entry name" value="KH_dom_type_1_sf"/>
</dbReference>
<accession>A0A8E0RWF3</accession>
<dbReference type="Gene3D" id="3.30.1370.10">
    <property type="entry name" value="K Homology domain, type 1"/>
    <property type="match status" value="1"/>
</dbReference>
<organism evidence="4 5">
    <name type="scientific">Fasciolopsis buskii</name>
    <dbReference type="NCBI Taxonomy" id="27845"/>
    <lineage>
        <taxon>Eukaryota</taxon>
        <taxon>Metazoa</taxon>
        <taxon>Spiralia</taxon>
        <taxon>Lophotrochozoa</taxon>
        <taxon>Platyhelminthes</taxon>
        <taxon>Trematoda</taxon>
        <taxon>Digenea</taxon>
        <taxon>Plagiorchiida</taxon>
        <taxon>Echinostomata</taxon>
        <taxon>Echinostomatoidea</taxon>
        <taxon>Fasciolidae</taxon>
        <taxon>Fasciolopsis</taxon>
    </lineage>
</organism>
<dbReference type="PANTHER" id="PTHR10288">
    <property type="entry name" value="KH DOMAIN CONTAINING RNA BINDING PROTEIN"/>
    <property type="match status" value="1"/>
</dbReference>
<keyword evidence="5" id="KW-1185">Reference proteome</keyword>
<comment type="caution">
    <text evidence="4">The sequence shown here is derived from an EMBL/GenBank/DDBJ whole genome shotgun (WGS) entry which is preliminary data.</text>
</comment>
<feature type="domain" description="K Homology" evidence="3">
    <location>
        <begin position="294"/>
        <end position="364"/>
    </location>
</feature>
<evidence type="ECO:0000259" key="3">
    <source>
        <dbReference type="SMART" id="SM00322"/>
    </source>
</evidence>
<evidence type="ECO:0000256" key="2">
    <source>
        <dbReference type="PROSITE-ProRule" id="PRU00117"/>
    </source>
</evidence>
<dbReference type="InterPro" id="IPR004087">
    <property type="entry name" value="KH_dom"/>
</dbReference>
<evidence type="ECO:0000256" key="1">
    <source>
        <dbReference type="ARBA" id="ARBA00022737"/>
    </source>
</evidence>
<dbReference type="Proteomes" id="UP000728185">
    <property type="component" value="Unassembled WGS sequence"/>
</dbReference>
<keyword evidence="1" id="KW-0677">Repeat</keyword>
<dbReference type="InterPro" id="IPR004088">
    <property type="entry name" value="KH_dom_type_1"/>
</dbReference>
<gene>
    <name evidence="4" type="ORF">FBUS_07653</name>
</gene>
<dbReference type="EMBL" id="LUCM01005718">
    <property type="protein sequence ID" value="KAA0192398.1"/>
    <property type="molecule type" value="Genomic_DNA"/>
</dbReference>
<keyword evidence="2" id="KW-0694">RNA-binding</keyword>
<dbReference type="AlphaFoldDB" id="A0A8E0RWF3"/>
<dbReference type="CDD" id="cd22439">
    <property type="entry name" value="KH-I_PCBP_rpt3"/>
    <property type="match status" value="1"/>
</dbReference>
<sequence length="558" mass="60092">MLSLASVIDTSFMTPTVHHILQLCFQDIGKPYQPLPTYAITPTSRATYQQDPTLCDRFPATSLEPLVVPFPTDLLCSNPLLAKPSYLGYAAIFPIATSNTHLDSPGTVLSIPLLVRSILTQTNPAGNSSLAYSPIPYACQSTMDLFQSSVLPSTSFLDQSYLSGTETSGGTRITGISTSVGLKPANQPFQMYDQPLTERKPLFRGLEQLMNYSPSLSSVANASVDGRLQTHSKRGSVTASTNQALITTPNLPTDPKVGLTLHQLISASCVCTPDPLQNVPCPQTPCVRIASQGMQHKIEIFVPNDIVGCIIGRGGNKINEIRQMSQANIKISSGEDGMSERRITITGTAVAIKTAQTMIHNSIELHKHLIALTVAMNRLYANPRKPLDCLLGSITSDLESRPLRCPPLQTRGNQMISKDGFTLANYTDAYNTTSAVTPSGTSMAFVETRSAPAQIGAQRQSNSIPSLNATNLGVSRKSSTVQFTPHVSTPFLSAAQLENTKRGSTSVLNPVETTVHQQKMFEFIQHIPSANKQEILTCFGLCNTDIDSGDDGVSSSFA</sequence>
<dbReference type="GO" id="GO:0003723">
    <property type="term" value="F:RNA binding"/>
    <property type="evidence" value="ECO:0007669"/>
    <property type="project" value="UniProtKB-UniRule"/>
</dbReference>
<name>A0A8E0RWF3_9TREM</name>
<evidence type="ECO:0000313" key="4">
    <source>
        <dbReference type="EMBL" id="KAA0192398.1"/>
    </source>
</evidence>
<reference evidence="4" key="1">
    <citation type="submission" date="2019-05" db="EMBL/GenBank/DDBJ databases">
        <title>Annotation for the trematode Fasciolopsis buski.</title>
        <authorList>
            <person name="Choi Y.-J."/>
        </authorList>
    </citation>
    <scope>NUCLEOTIDE SEQUENCE</scope>
    <source>
        <strain evidence="4">HT</strain>
        <tissue evidence="4">Whole worm</tissue>
    </source>
</reference>
<dbReference type="PROSITE" id="PS50084">
    <property type="entry name" value="KH_TYPE_1"/>
    <property type="match status" value="1"/>
</dbReference>
<protein>
    <submittedName>
        <fullName evidence="4">Poly(RC)-binding protein 3</fullName>
    </submittedName>
</protein>
<dbReference type="OrthoDB" id="442947at2759"/>
<proteinExistence type="predicted"/>